<dbReference type="RefSeq" id="WP_006200092.1">
    <property type="nucleotide sequence ID" value="NZ_AGSN01000044.1"/>
</dbReference>
<sequence>MFEREPRYRHARLKAGRDKTVLRCRVVSASPVPTDKPHPQFLLIFFHHLVSTYFGGHLASEHSTAKGAGKFALAKKRIVRTVIREVADIDDEASEIVLLIHWVGGVHTELRLPKRRRGQRNSTSGDIIASVRQLVLIANDDLIASILNRNGLVTGRGNRWTRERVTAHRSHHKIPIFRPAADGKEPWLNRNKAVRLLGVAPKTLRLAAEAGEIEGVHPLPDGPWIFSRSTLDEPAAQRIVHRARQNPKYPTGSHPDQQNLFTSTT</sequence>
<reference evidence="2 3" key="1">
    <citation type="journal article" date="2012" name="J. Bacteriol.">
        <title>Draft Genome Sequence of Plant Growth-Promoting Rhizobium Mesorhizobium amorphae, Isolated from Zinc-Lead Mine Tailings.</title>
        <authorList>
            <person name="Hao X."/>
            <person name="Lin Y."/>
            <person name="Johnstone L."/>
            <person name="Baltrus D.A."/>
            <person name="Miller S.J."/>
            <person name="Wei G."/>
            <person name="Rensing C."/>
        </authorList>
    </citation>
    <scope>NUCLEOTIDE SEQUENCE [LARGE SCALE GENOMIC DNA]</scope>
    <source>
        <strain evidence="2 3">CCNWGS0123</strain>
    </source>
</reference>
<dbReference type="AlphaFoldDB" id="G6Y403"/>
<accession>G6Y403</accession>
<name>G6Y403_9HYPH</name>
<organism evidence="2 3">
    <name type="scientific">Mesorhizobium amorphae CCNWGS0123</name>
    <dbReference type="NCBI Taxonomy" id="1082933"/>
    <lineage>
        <taxon>Bacteria</taxon>
        <taxon>Pseudomonadati</taxon>
        <taxon>Pseudomonadota</taxon>
        <taxon>Alphaproteobacteria</taxon>
        <taxon>Hyphomicrobiales</taxon>
        <taxon>Phyllobacteriaceae</taxon>
        <taxon>Mesorhizobium</taxon>
    </lineage>
</organism>
<gene>
    <name evidence="2" type="ORF">MEA186_03289</name>
</gene>
<keyword evidence="3" id="KW-1185">Reference proteome</keyword>
<evidence type="ECO:0000313" key="2">
    <source>
        <dbReference type="EMBL" id="EHH13531.1"/>
    </source>
</evidence>
<dbReference type="eggNOG" id="COG1961">
    <property type="taxonomic scope" value="Bacteria"/>
</dbReference>
<evidence type="ECO:0000313" key="3">
    <source>
        <dbReference type="Proteomes" id="UP000002949"/>
    </source>
</evidence>
<proteinExistence type="predicted"/>
<dbReference type="PATRIC" id="fig|1082933.3.peg.596"/>
<evidence type="ECO:0000256" key="1">
    <source>
        <dbReference type="SAM" id="MobiDB-lite"/>
    </source>
</evidence>
<dbReference type="EMBL" id="AGSN01000044">
    <property type="protein sequence ID" value="EHH13531.1"/>
    <property type="molecule type" value="Genomic_DNA"/>
</dbReference>
<dbReference type="Proteomes" id="UP000002949">
    <property type="component" value="Unassembled WGS sequence"/>
</dbReference>
<feature type="region of interest" description="Disordered" evidence="1">
    <location>
        <begin position="244"/>
        <end position="265"/>
    </location>
</feature>
<feature type="compositionally biased region" description="Polar residues" evidence="1">
    <location>
        <begin position="254"/>
        <end position="265"/>
    </location>
</feature>
<protein>
    <submittedName>
        <fullName evidence="2">Putative DNA recombinase</fullName>
    </submittedName>
</protein>